<dbReference type="PANTHER" id="PTHR45625:SF3">
    <property type="entry name" value="PEPTIDYL-PROLYL CIS-TRANS ISOMERASE B-RELATED"/>
    <property type="match status" value="1"/>
</dbReference>
<evidence type="ECO:0000256" key="3">
    <source>
        <dbReference type="SAM" id="SignalP"/>
    </source>
</evidence>
<dbReference type="EMBL" id="JAAGWK010000009">
    <property type="protein sequence ID" value="NEL53324.1"/>
    <property type="molecule type" value="Genomic_DNA"/>
</dbReference>
<feature type="domain" description="PPIase cyclophilin-type" evidence="4">
    <location>
        <begin position="76"/>
        <end position="226"/>
    </location>
</feature>
<dbReference type="AlphaFoldDB" id="A0A7K3WAF5"/>
<evidence type="ECO:0000313" key="5">
    <source>
        <dbReference type="EMBL" id="NEL53324.1"/>
    </source>
</evidence>
<feature type="signal peptide" evidence="3">
    <location>
        <begin position="1"/>
        <end position="21"/>
    </location>
</feature>
<evidence type="ECO:0000259" key="4">
    <source>
        <dbReference type="PROSITE" id="PS50072"/>
    </source>
</evidence>
<organism evidence="5 6">
    <name type="scientific">Goekera deserti</name>
    <dbReference type="NCBI Taxonomy" id="2497753"/>
    <lineage>
        <taxon>Bacteria</taxon>
        <taxon>Bacillati</taxon>
        <taxon>Actinomycetota</taxon>
        <taxon>Actinomycetes</taxon>
        <taxon>Geodermatophilales</taxon>
        <taxon>Geodermatophilaceae</taxon>
        <taxon>Goekera</taxon>
    </lineage>
</organism>
<dbReference type="Pfam" id="PF00160">
    <property type="entry name" value="Pro_isomerase"/>
    <property type="match status" value="1"/>
</dbReference>
<reference evidence="5 6" key="1">
    <citation type="submission" date="2020-02" db="EMBL/GenBank/DDBJ databases">
        <title>The whole genome sequence of CPCC 205119.</title>
        <authorList>
            <person name="Jiang Z."/>
        </authorList>
    </citation>
    <scope>NUCLEOTIDE SEQUENCE [LARGE SCALE GENOMIC DNA]</scope>
    <source>
        <strain evidence="5 6">CPCC 205119</strain>
    </source>
</reference>
<feature type="chain" id="PRO_5038885207" evidence="3">
    <location>
        <begin position="22"/>
        <end position="228"/>
    </location>
</feature>
<dbReference type="Gene3D" id="2.40.100.10">
    <property type="entry name" value="Cyclophilin-like"/>
    <property type="match status" value="1"/>
</dbReference>
<dbReference type="RefSeq" id="WP_152730623.1">
    <property type="nucleotide sequence ID" value="NZ_JAABOZ010000002.1"/>
</dbReference>
<keyword evidence="5" id="KW-0413">Isomerase</keyword>
<feature type="region of interest" description="Disordered" evidence="2">
    <location>
        <begin position="203"/>
        <end position="228"/>
    </location>
</feature>
<dbReference type="InterPro" id="IPR029000">
    <property type="entry name" value="Cyclophilin-like_dom_sf"/>
</dbReference>
<evidence type="ECO:0000256" key="2">
    <source>
        <dbReference type="SAM" id="MobiDB-lite"/>
    </source>
</evidence>
<evidence type="ECO:0000313" key="6">
    <source>
        <dbReference type="Proteomes" id="UP000470470"/>
    </source>
</evidence>
<dbReference type="InterPro" id="IPR044666">
    <property type="entry name" value="Cyclophilin_A-like"/>
</dbReference>
<dbReference type="GO" id="GO:0003755">
    <property type="term" value="F:peptidyl-prolyl cis-trans isomerase activity"/>
    <property type="evidence" value="ECO:0007669"/>
    <property type="project" value="InterPro"/>
</dbReference>
<dbReference type="PROSITE" id="PS51257">
    <property type="entry name" value="PROKAR_LIPOPROTEIN"/>
    <property type="match status" value="1"/>
</dbReference>
<name>A0A7K3WAF5_9ACTN</name>
<comment type="caution">
    <text evidence="5">The sequence shown here is derived from an EMBL/GenBank/DDBJ whole genome shotgun (WGS) entry which is preliminary data.</text>
</comment>
<gene>
    <name evidence="5" type="ORF">G1H19_04755</name>
</gene>
<accession>A0A7K3WAF5</accession>
<sequence length="228" mass="23024">MRSTPAALALTALLLAGCSDSSDGDSADTPAAADGTATCEWIPTDGSNPDERDVGTPPAQVPATGIGTLTLTLGQGDLGITLDRSGTPCAAASFTYLAEQGFFDGSPCHREVNQPSFGVLQCGDPSGTGRGGPTYRYAQEVRDTTTYPRGTVAMANTGQPDSTGSQFFLCFVDTELSPDYTAVGVVDEAGLLVLDGIAEAGNDGSLDPSPGGGAPVTPVTIEKAAVQS</sequence>
<dbReference type="PANTHER" id="PTHR45625">
    <property type="entry name" value="PEPTIDYL-PROLYL CIS-TRANS ISOMERASE-RELATED"/>
    <property type="match status" value="1"/>
</dbReference>
<protein>
    <submittedName>
        <fullName evidence="5">Peptidylprolyl isomerase</fullName>
    </submittedName>
</protein>
<dbReference type="PROSITE" id="PS50072">
    <property type="entry name" value="CSA_PPIASE_2"/>
    <property type="match status" value="1"/>
</dbReference>
<evidence type="ECO:0000256" key="1">
    <source>
        <dbReference type="ARBA" id="ARBA00002388"/>
    </source>
</evidence>
<dbReference type="Proteomes" id="UP000470470">
    <property type="component" value="Unassembled WGS sequence"/>
</dbReference>
<comment type="function">
    <text evidence="1">PPIases accelerate the folding of proteins. It catalyzes the cis-trans isomerization of proline imidic peptide bonds in oligopeptides.</text>
</comment>
<keyword evidence="6" id="KW-1185">Reference proteome</keyword>
<dbReference type="InterPro" id="IPR002130">
    <property type="entry name" value="Cyclophilin-type_PPIase_dom"/>
</dbReference>
<proteinExistence type="predicted"/>
<dbReference type="SUPFAM" id="SSF50891">
    <property type="entry name" value="Cyclophilin-like"/>
    <property type="match status" value="1"/>
</dbReference>
<keyword evidence="3" id="KW-0732">Signal</keyword>